<dbReference type="PANTHER" id="PTHR10656:SF69">
    <property type="entry name" value="MAB-21-LIKE HHH_H2TH-LIKE DOMAIN-CONTAINING PROTEIN"/>
    <property type="match status" value="1"/>
</dbReference>
<feature type="domain" description="Mab-21-like HhH/H2TH-like" evidence="3">
    <location>
        <begin position="290"/>
        <end position="384"/>
    </location>
</feature>
<evidence type="ECO:0008006" key="6">
    <source>
        <dbReference type="Google" id="ProtNLM"/>
    </source>
</evidence>
<dbReference type="AlphaFoldDB" id="A0AA88YT63"/>
<evidence type="ECO:0000313" key="5">
    <source>
        <dbReference type="Proteomes" id="UP001186944"/>
    </source>
</evidence>
<dbReference type="PANTHER" id="PTHR10656">
    <property type="entry name" value="CELL FATE DETERMINING PROTEIN MAB21-RELATED"/>
    <property type="match status" value="1"/>
</dbReference>
<sequence length="763" mass="87822">MASGSDDTEDSPIPSLAAYQILDENGISEAVIKSQALLLGELEFFMNCAITVVLPCSKYIFTGSVADGLSQASAISGHNSDADIMDVRCFFIAMNNLDEYVDDPSLCQFLLEKVQDNPAYVKLRLISLGNNLYNLLFYYNGTMVQSGDNALYLSSSEVKIIAKMLFIGVTILNIFSTLHQITSMNITGPATSVNVQNINFGTQNGHSLDKVDLVFSIPCPSWPDVALEWIGRPRFHNWPTKEMINQISSKGCYLVPKSRAESRTKNLYWSISFSHIEPSLIHSMNDVMIKTYSILKCVHKSIFQVEIGDVVSSYILKTALFWEVEETNIEQWTPENIFLCVKRCLERVRGWFDSNCAPHYFIRVQNLFPRTLTSSLRQKASRNINDVIGDFENLFQNIMPFVLCLRNTSMEEVVDSYYESDGWTKSTEFKDFLSKGFNRLLTAYSSCILPFLLGGFVGRHSSNHWESIDSLRQVICRIFKNQTPTMPRVFILSTLMQRISFLELIKAGQHLRGNKCKYRTRKLSKNMLRLCLIPHTVVSLSNLITYVLRCAFLQDFQRMERAIHFITQLHRRSEVLRFNYLDQNDSVRESQKIFNGTAISENNAIETFVMVSTEYPLTHIELQFLPPVLLLELECRFAVEQNLNPLFRLSNENVLSLDSEALFYFVSFCFYHQRDKNIEKYTYLQKLERLTQNESVVHLHIALNLLGYCHMLMSQHREAFITYHRSLCNQVRNRDLKTVSKATPYHVAILFYKCFSDEWSKTS</sequence>
<dbReference type="Proteomes" id="UP001186944">
    <property type="component" value="Unassembled WGS sequence"/>
</dbReference>
<reference evidence="4" key="1">
    <citation type="submission" date="2019-08" db="EMBL/GenBank/DDBJ databases">
        <title>The improved chromosome-level genome for the pearl oyster Pinctada fucata martensii using PacBio sequencing and Hi-C.</title>
        <authorList>
            <person name="Zheng Z."/>
        </authorList>
    </citation>
    <scope>NUCLEOTIDE SEQUENCE</scope>
    <source>
        <strain evidence="4">ZZ-2019</strain>
        <tissue evidence="4">Adductor muscle</tissue>
    </source>
</reference>
<keyword evidence="5" id="KW-1185">Reference proteome</keyword>
<comment type="similarity">
    <text evidence="1">Belongs to the mab-21 family.</text>
</comment>
<comment type="caution">
    <text evidence="4">The sequence shown here is derived from an EMBL/GenBank/DDBJ whole genome shotgun (WGS) entry which is preliminary data.</text>
</comment>
<dbReference type="EMBL" id="VSWD01000003">
    <property type="protein sequence ID" value="KAK3106646.1"/>
    <property type="molecule type" value="Genomic_DNA"/>
</dbReference>
<dbReference type="InterPro" id="IPR046903">
    <property type="entry name" value="Mab-21-like_nuc_Trfase"/>
</dbReference>
<dbReference type="Pfam" id="PF20266">
    <property type="entry name" value="Mab-21_C"/>
    <property type="match status" value="1"/>
</dbReference>
<dbReference type="InterPro" id="IPR024810">
    <property type="entry name" value="MAB21L/cGLR"/>
</dbReference>
<gene>
    <name evidence="4" type="ORF">FSP39_024415</name>
</gene>
<organism evidence="4 5">
    <name type="scientific">Pinctada imbricata</name>
    <name type="common">Atlantic pearl-oyster</name>
    <name type="synonym">Pinctada martensii</name>
    <dbReference type="NCBI Taxonomy" id="66713"/>
    <lineage>
        <taxon>Eukaryota</taxon>
        <taxon>Metazoa</taxon>
        <taxon>Spiralia</taxon>
        <taxon>Lophotrochozoa</taxon>
        <taxon>Mollusca</taxon>
        <taxon>Bivalvia</taxon>
        <taxon>Autobranchia</taxon>
        <taxon>Pteriomorphia</taxon>
        <taxon>Pterioida</taxon>
        <taxon>Pterioidea</taxon>
        <taxon>Pteriidae</taxon>
        <taxon>Pinctada</taxon>
    </lineage>
</organism>
<dbReference type="Gene3D" id="1.10.1410.40">
    <property type="match status" value="1"/>
</dbReference>
<evidence type="ECO:0000259" key="3">
    <source>
        <dbReference type="Pfam" id="PF20266"/>
    </source>
</evidence>
<proteinExistence type="inferred from homology"/>
<dbReference type="Pfam" id="PF03281">
    <property type="entry name" value="Mab-21"/>
    <property type="match status" value="1"/>
</dbReference>
<evidence type="ECO:0000256" key="1">
    <source>
        <dbReference type="ARBA" id="ARBA00008307"/>
    </source>
</evidence>
<accession>A0AA88YT63</accession>
<protein>
    <recommendedName>
        <fullName evidence="6">Mab-21-like HhH/H2TH-like domain-containing protein</fullName>
    </recommendedName>
</protein>
<dbReference type="SMART" id="SM01265">
    <property type="entry name" value="Mab-21"/>
    <property type="match status" value="1"/>
</dbReference>
<evidence type="ECO:0000259" key="2">
    <source>
        <dbReference type="Pfam" id="PF03281"/>
    </source>
</evidence>
<feature type="domain" description="Mab-21-like nucleotidyltransferase" evidence="2">
    <location>
        <begin position="183"/>
        <end position="282"/>
    </location>
</feature>
<evidence type="ECO:0000313" key="4">
    <source>
        <dbReference type="EMBL" id="KAK3106646.1"/>
    </source>
</evidence>
<name>A0AA88YT63_PINIB</name>
<dbReference type="InterPro" id="IPR046906">
    <property type="entry name" value="Mab-21_HhH/H2TH-like"/>
</dbReference>